<evidence type="ECO:0000313" key="1">
    <source>
        <dbReference type="EMBL" id="KAJ6958190.1"/>
    </source>
</evidence>
<comment type="caution">
    <text evidence="1">The sequence shown here is derived from an EMBL/GenBank/DDBJ whole genome shotgun (WGS) entry which is preliminary data.</text>
</comment>
<name>A0AAD6LCK2_9ROSI</name>
<accession>A0AAD6LCK2</accession>
<dbReference type="EMBL" id="JAQIZT010000018">
    <property type="protein sequence ID" value="KAJ6958190.1"/>
    <property type="molecule type" value="Genomic_DNA"/>
</dbReference>
<reference evidence="1 2" key="1">
    <citation type="journal article" date="2023" name="Mol. Ecol. Resour.">
        <title>Chromosome-level genome assembly of a triploid poplar Populus alba 'Berolinensis'.</title>
        <authorList>
            <person name="Chen S."/>
            <person name="Yu Y."/>
            <person name="Wang X."/>
            <person name="Wang S."/>
            <person name="Zhang T."/>
            <person name="Zhou Y."/>
            <person name="He R."/>
            <person name="Meng N."/>
            <person name="Wang Y."/>
            <person name="Liu W."/>
            <person name="Liu Z."/>
            <person name="Liu J."/>
            <person name="Guo Q."/>
            <person name="Huang H."/>
            <person name="Sederoff R.R."/>
            <person name="Wang G."/>
            <person name="Qu G."/>
            <person name="Chen S."/>
        </authorList>
    </citation>
    <scope>NUCLEOTIDE SEQUENCE [LARGE SCALE GENOMIC DNA]</scope>
    <source>
        <strain evidence="1">SC-2020</strain>
    </source>
</reference>
<organism evidence="1 2">
    <name type="scientific">Populus alba x Populus x berolinensis</name>
    <dbReference type="NCBI Taxonomy" id="444605"/>
    <lineage>
        <taxon>Eukaryota</taxon>
        <taxon>Viridiplantae</taxon>
        <taxon>Streptophyta</taxon>
        <taxon>Embryophyta</taxon>
        <taxon>Tracheophyta</taxon>
        <taxon>Spermatophyta</taxon>
        <taxon>Magnoliopsida</taxon>
        <taxon>eudicotyledons</taxon>
        <taxon>Gunneridae</taxon>
        <taxon>Pentapetalae</taxon>
        <taxon>rosids</taxon>
        <taxon>fabids</taxon>
        <taxon>Malpighiales</taxon>
        <taxon>Salicaceae</taxon>
        <taxon>Saliceae</taxon>
        <taxon>Populus</taxon>
    </lineage>
</organism>
<gene>
    <name evidence="1" type="ORF">NC653_039980</name>
</gene>
<sequence length="59" mass="6559">MEAISVNLEKEKDLLVGREILESHIKGLQMKSILLQPQLKLAGASNSTEKEVTELIPFP</sequence>
<dbReference type="Proteomes" id="UP001164929">
    <property type="component" value="Chromosome 18"/>
</dbReference>
<protein>
    <submittedName>
        <fullName evidence="1">Uncharacterized protein</fullName>
    </submittedName>
</protein>
<dbReference type="AlphaFoldDB" id="A0AAD6LCK2"/>
<proteinExistence type="predicted"/>
<evidence type="ECO:0000313" key="2">
    <source>
        <dbReference type="Proteomes" id="UP001164929"/>
    </source>
</evidence>
<keyword evidence="2" id="KW-1185">Reference proteome</keyword>